<feature type="transmembrane region" description="Helical" evidence="1">
    <location>
        <begin position="23"/>
        <end position="40"/>
    </location>
</feature>
<name>A0A1S1LQY2_MYCCH</name>
<sequence length="440" mass="49626">MATWGISGPVDLLRRTGILWWRCWPRLIGVWLVGWLARYWLIKLALYVGVHFGGFWGDLIMPLAALARLSTYILMFLVIRGETNLPDENTDGRSRYQAFVGIVLKTILPVFVLFAAWRLILADYALYLGSLNADLSYAAYSGGAPERTLTQAQEFMTPSDWRAYLAILIAFVARGALTRYSEKLPAWTQLVAVYLQALWVVLLLNAASNRLVGSPKWVSERKVIVWYTEQKDRFFAHFSLLGQVWKWITDAVGPTVLAVLLAVTWIAIVGTVYAARPQTTWAGASQAAFGELQGSRVTDVASRTGLAAKERWQRLPVIVQTRASEIFRSLLGIADQLRDTLRLTVHSGPVTLCFFVFVFMATVVLDPNGAYFNVYVTDGYMWRGVAMLLGPHEWIWWASYRESFRTAIGALIDPLRICLVVAMYWHCVERASRPSVTTEV</sequence>
<evidence type="ECO:0000313" key="3">
    <source>
        <dbReference type="Proteomes" id="UP000180043"/>
    </source>
</evidence>
<reference evidence="2 3" key="1">
    <citation type="submission" date="2016-10" db="EMBL/GenBank/DDBJ databases">
        <title>Evaluation of Human, Veterinary and Environmental Mycobacterium chelonae Isolates by Core Genome Phylogenomic Analysis, Targeted Gene Comparison, and Anti-microbial Susceptibility Patterns: A Tale of Mistaken Identities.</title>
        <authorList>
            <person name="Fogelson S.B."/>
            <person name="Camus A.C."/>
            <person name="Lorenz W."/>
            <person name="Vasireddy R."/>
            <person name="Vasireddy S."/>
            <person name="Smith T."/>
            <person name="Brown-Elliott B.A."/>
            <person name="Wallace R.J.Jr."/>
            <person name="Hasan N.A."/>
            <person name="Reischl U."/>
            <person name="Sanchez S."/>
        </authorList>
    </citation>
    <scope>NUCLEOTIDE SEQUENCE [LARGE SCALE GENOMIC DNA]</scope>
    <source>
        <strain evidence="2 3">15515</strain>
    </source>
</reference>
<dbReference type="AlphaFoldDB" id="A0A1S1LQY2"/>
<feature type="transmembrane region" description="Helical" evidence="1">
    <location>
        <begin position="99"/>
        <end position="120"/>
    </location>
</feature>
<proteinExistence type="predicted"/>
<evidence type="ECO:0000313" key="2">
    <source>
        <dbReference type="EMBL" id="OHU57818.1"/>
    </source>
</evidence>
<feature type="transmembrane region" description="Helical" evidence="1">
    <location>
        <begin position="380"/>
        <end position="400"/>
    </location>
</feature>
<feature type="transmembrane region" description="Helical" evidence="1">
    <location>
        <begin position="343"/>
        <end position="365"/>
    </location>
</feature>
<dbReference type="RefSeq" id="WP_057969761.1">
    <property type="nucleotide sequence ID" value="NZ_MLII01000030.1"/>
</dbReference>
<feature type="transmembrane region" description="Helical" evidence="1">
    <location>
        <begin position="60"/>
        <end position="79"/>
    </location>
</feature>
<feature type="transmembrane region" description="Helical" evidence="1">
    <location>
        <begin position="184"/>
        <end position="207"/>
    </location>
</feature>
<organism evidence="2 3">
    <name type="scientific">Mycobacteroides chelonae</name>
    <name type="common">Mycobacterium chelonae</name>
    <dbReference type="NCBI Taxonomy" id="1774"/>
    <lineage>
        <taxon>Bacteria</taxon>
        <taxon>Bacillati</taxon>
        <taxon>Actinomycetota</taxon>
        <taxon>Actinomycetes</taxon>
        <taxon>Mycobacteriales</taxon>
        <taxon>Mycobacteriaceae</taxon>
        <taxon>Mycobacteroides</taxon>
    </lineage>
</organism>
<comment type="caution">
    <text evidence="2">The sequence shown here is derived from an EMBL/GenBank/DDBJ whole genome shotgun (WGS) entry which is preliminary data.</text>
</comment>
<keyword evidence="1" id="KW-0472">Membrane</keyword>
<accession>A0A1S1LQY2</accession>
<dbReference type="EMBL" id="MLIQ01000013">
    <property type="protein sequence ID" value="OHU57818.1"/>
    <property type="molecule type" value="Genomic_DNA"/>
</dbReference>
<keyword evidence="1" id="KW-1133">Transmembrane helix</keyword>
<gene>
    <name evidence="2" type="ORF">BKG82_09140</name>
</gene>
<feature type="transmembrane region" description="Helical" evidence="1">
    <location>
        <begin position="255"/>
        <end position="275"/>
    </location>
</feature>
<protein>
    <submittedName>
        <fullName evidence="2">Uncharacterized protein</fullName>
    </submittedName>
</protein>
<keyword evidence="1" id="KW-0812">Transmembrane</keyword>
<feature type="transmembrane region" description="Helical" evidence="1">
    <location>
        <begin position="161"/>
        <end position="177"/>
    </location>
</feature>
<dbReference type="Proteomes" id="UP000180043">
    <property type="component" value="Unassembled WGS sequence"/>
</dbReference>
<evidence type="ECO:0000256" key="1">
    <source>
        <dbReference type="SAM" id="Phobius"/>
    </source>
</evidence>